<evidence type="ECO:0000313" key="3">
    <source>
        <dbReference type="Proteomes" id="UP001185135"/>
    </source>
</evidence>
<sequence>MTTTATKTADGRACYADVDLSRFPTQGAPYREYHGLPDPYAFVGVVVFVIAAVVAVAYACSISVIAFCAALALVASIVAAVCAYKRRVCERLERHRAAIRVAIKKRAPGAYLYANIAQLTSDSCRRHTFFVMVDLKSPTSERGAVVYDIHQLQHAWPLLLANPNWTRLFHRTKAPESHDGVHIDHTHTIYTAKRDVDDFALFLSASARADLHMQRLVAH</sequence>
<proteinExistence type="predicted"/>
<evidence type="ECO:0000256" key="1">
    <source>
        <dbReference type="SAM" id="Phobius"/>
    </source>
</evidence>
<feature type="transmembrane region" description="Helical" evidence="1">
    <location>
        <begin position="64"/>
        <end position="84"/>
    </location>
</feature>
<dbReference type="Proteomes" id="UP001185135">
    <property type="component" value="Segment"/>
</dbReference>
<accession>A0AA95EBS0</accession>
<keyword evidence="1" id="KW-1133">Transmembrane helix</keyword>
<keyword evidence="1" id="KW-0472">Membrane</keyword>
<keyword evidence="1" id="KW-0812">Transmembrane</keyword>
<dbReference type="EMBL" id="ON887157">
    <property type="protein sequence ID" value="WBR14181.1"/>
    <property type="molecule type" value="Genomic_DNA"/>
</dbReference>
<protein>
    <submittedName>
        <fullName evidence="2">Uncharacterized protein</fullName>
    </submittedName>
</protein>
<organism evidence="2 3">
    <name type="scientific">Pandoravirus kuranda</name>
    <dbReference type="NCBI Taxonomy" id="3019033"/>
    <lineage>
        <taxon>Viruses</taxon>
        <taxon>Pandoravirus</taxon>
    </lineage>
</organism>
<reference evidence="2" key="1">
    <citation type="submission" date="2022-06" db="EMBL/GenBank/DDBJ databases">
        <authorList>
            <person name="Legendre M."/>
            <person name="Claverie J.-M."/>
            <person name="Alempic J.-M."/>
            <person name="Abergel C."/>
        </authorList>
    </citation>
    <scope>NUCLEOTIDE SEQUENCE</scope>
    <source>
        <strain evidence="2">Kuranda</strain>
    </source>
</reference>
<feature type="transmembrane region" description="Helical" evidence="1">
    <location>
        <begin position="40"/>
        <end position="58"/>
    </location>
</feature>
<evidence type="ECO:0000313" key="2">
    <source>
        <dbReference type="EMBL" id="WBR14181.1"/>
    </source>
</evidence>
<name>A0AA95EBS0_9VIRU</name>
<gene>
    <name evidence="2" type="ORF">pkur_cds_6</name>
</gene>